<dbReference type="SMART" id="SM01197">
    <property type="entry name" value="FANCL_C"/>
    <property type="match status" value="1"/>
</dbReference>
<dbReference type="Proteomes" id="UP001454036">
    <property type="component" value="Unassembled WGS sequence"/>
</dbReference>
<evidence type="ECO:0000256" key="1">
    <source>
        <dbReference type="ARBA" id="ARBA00000900"/>
    </source>
</evidence>
<evidence type="ECO:0000256" key="3">
    <source>
        <dbReference type="ARBA" id="ARBA00004906"/>
    </source>
</evidence>
<sequence>MGFKKRKLLLVQKDEKNEDEDHEKDLSPCPEICYEPCTGCMIEKDTLIYPALASPPPSSSSTNHASSILVVVACLLGFAFVVVSYLLIIRYRTSVRNSRRRGTVSVNGNSTREEFLDENHGPVVDHPIWLIRTVGLNQSVIDSISVISYKSGEGLVDGTDCSVCLSEFEDDESLRLLPKCSHAFHIHCIDTWLRAHKNCPLCRAPIVKGDGNALEVNPEVSNSDGSRYGEDIEVGRVNDLEEDGGGVSEVLVEGESTISLPIQDESSGNEIRGKNLGYMHEKGKRVRVRSDLVEHRVMMVVDEEMEPVRRSVSMDSFSASLIHHEVNNMFQVKREGSSRKNDEGPSDHHMAIERKQRSGSKNSSMYGRVMKSSSFGRSLQKVPSSMKRSFSCGGGALY</sequence>
<dbReference type="GO" id="GO:0016020">
    <property type="term" value="C:membrane"/>
    <property type="evidence" value="ECO:0007669"/>
    <property type="project" value="UniProtKB-SubCell"/>
</dbReference>
<dbReference type="SUPFAM" id="SSF57850">
    <property type="entry name" value="RING/U-box"/>
    <property type="match status" value="1"/>
</dbReference>
<dbReference type="PANTHER" id="PTHR46913:SF19">
    <property type="entry name" value="RING-TYPE E3 UBIQUITIN TRANSFERASE"/>
    <property type="match status" value="1"/>
</dbReference>
<dbReference type="InterPro" id="IPR013083">
    <property type="entry name" value="Znf_RING/FYVE/PHD"/>
</dbReference>
<evidence type="ECO:0000256" key="4">
    <source>
        <dbReference type="ARBA" id="ARBA00012483"/>
    </source>
</evidence>
<feature type="region of interest" description="Disordered" evidence="15">
    <location>
        <begin position="332"/>
        <end position="398"/>
    </location>
</feature>
<dbReference type="InterPro" id="IPR044600">
    <property type="entry name" value="ATL1/ATL16-like"/>
</dbReference>
<keyword evidence="6 16" id="KW-0812">Transmembrane</keyword>
<comment type="subcellular location">
    <subcellularLocation>
        <location evidence="2">Membrane</location>
        <topology evidence="2">Single-pass membrane protein</topology>
    </subcellularLocation>
</comment>
<dbReference type="CDD" id="cd16461">
    <property type="entry name" value="RING-H2_EL5-like"/>
    <property type="match status" value="1"/>
</dbReference>
<keyword evidence="9" id="KW-0833">Ubl conjugation pathway</keyword>
<dbReference type="PANTHER" id="PTHR46913">
    <property type="entry name" value="RING-H2 FINGER PROTEIN ATL16"/>
    <property type="match status" value="1"/>
</dbReference>
<dbReference type="GO" id="GO:0061630">
    <property type="term" value="F:ubiquitin protein ligase activity"/>
    <property type="evidence" value="ECO:0007669"/>
    <property type="project" value="UniProtKB-EC"/>
</dbReference>
<comment type="similarity">
    <text evidence="13">Belongs to the RING-type zinc finger family. ATL subfamily.</text>
</comment>
<accession>A0AAV3Q3G2</accession>
<feature type="compositionally biased region" description="Polar residues" evidence="15">
    <location>
        <begin position="359"/>
        <end position="388"/>
    </location>
</feature>
<dbReference type="Gene3D" id="3.30.40.10">
    <property type="entry name" value="Zinc/RING finger domain, C3HC4 (zinc finger)"/>
    <property type="match status" value="1"/>
</dbReference>
<evidence type="ECO:0000256" key="8">
    <source>
        <dbReference type="ARBA" id="ARBA00022771"/>
    </source>
</evidence>
<evidence type="ECO:0000256" key="13">
    <source>
        <dbReference type="ARBA" id="ARBA00024209"/>
    </source>
</evidence>
<evidence type="ECO:0000256" key="16">
    <source>
        <dbReference type="SAM" id="Phobius"/>
    </source>
</evidence>
<evidence type="ECO:0000256" key="6">
    <source>
        <dbReference type="ARBA" id="ARBA00022692"/>
    </source>
</evidence>
<evidence type="ECO:0000259" key="17">
    <source>
        <dbReference type="PROSITE" id="PS50089"/>
    </source>
</evidence>
<evidence type="ECO:0000256" key="2">
    <source>
        <dbReference type="ARBA" id="ARBA00004167"/>
    </source>
</evidence>
<dbReference type="PROSITE" id="PS50089">
    <property type="entry name" value="ZF_RING_2"/>
    <property type="match status" value="1"/>
</dbReference>
<keyword evidence="7" id="KW-0479">Metal-binding</keyword>
<evidence type="ECO:0000256" key="12">
    <source>
        <dbReference type="ARBA" id="ARBA00023136"/>
    </source>
</evidence>
<evidence type="ECO:0000256" key="11">
    <source>
        <dbReference type="ARBA" id="ARBA00022989"/>
    </source>
</evidence>
<protein>
    <recommendedName>
        <fullName evidence="4">RING-type E3 ubiquitin transferase</fullName>
        <ecNumber evidence="4">2.3.2.27</ecNumber>
    </recommendedName>
</protein>
<dbReference type="SMART" id="SM00184">
    <property type="entry name" value="RING"/>
    <property type="match status" value="1"/>
</dbReference>
<dbReference type="AlphaFoldDB" id="A0AAV3Q3G2"/>
<dbReference type="GO" id="GO:0016567">
    <property type="term" value="P:protein ubiquitination"/>
    <property type="evidence" value="ECO:0007669"/>
    <property type="project" value="InterPro"/>
</dbReference>
<comment type="pathway">
    <text evidence="3">Protein modification; protein ubiquitination.</text>
</comment>
<feature type="domain" description="RING-type" evidence="17">
    <location>
        <begin position="161"/>
        <end position="203"/>
    </location>
</feature>
<dbReference type="EC" id="2.3.2.27" evidence="4"/>
<gene>
    <name evidence="18" type="ORF">LIER_15474</name>
</gene>
<evidence type="ECO:0000256" key="15">
    <source>
        <dbReference type="SAM" id="MobiDB-lite"/>
    </source>
</evidence>
<dbReference type="Pfam" id="PF13639">
    <property type="entry name" value="zf-RING_2"/>
    <property type="match status" value="1"/>
</dbReference>
<dbReference type="FunFam" id="3.30.40.10:FF:000233">
    <property type="entry name" value="RING-H2 finger protein ATL54"/>
    <property type="match status" value="1"/>
</dbReference>
<proteinExistence type="inferred from homology"/>
<comment type="catalytic activity">
    <reaction evidence="1">
        <text>S-ubiquitinyl-[E2 ubiquitin-conjugating enzyme]-L-cysteine + [acceptor protein]-L-lysine = [E2 ubiquitin-conjugating enzyme]-L-cysteine + N(6)-ubiquitinyl-[acceptor protein]-L-lysine.</text>
        <dbReference type="EC" id="2.3.2.27"/>
    </reaction>
</comment>
<keyword evidence="8 14" id="KW-0863">Zinc-finger</keyword>
<comment type="caution">
    <text evidence="18">The sequence shown here is derived from an EMBL/GenBank/DDBJ whole genome shotgun (WGS) entry which is preliminary data.</text>
</comment>
<keyword evidence="19" id="KW-1185">Reference proteome</keyword>
<keyword evidence="11 16" id="KW-1133">Transmembrane helix</keyword>
<name>A0AAV3Q3G2_LITER</name>
<evidence type="ECO:0000256" key="10">
    <source>
        <dbReference type="ARBA" id="ARBA00022833"/>
    </source>
</evidence>
<dbReference type="InterPro" id="IPR001841">
    <property type="entry name" value="Znf_RING"/>
</dbReference>
<evidence type="ECO:0000313" key="19">
    <source>
        <dbReference type="Proteomes" id="UP001454036"/>
    </source>
</evidence>
<keyword evidence="12 16" id="KW-0472">Membrane</keyword>
<reference evidence="18 19" key="1">
    <citation type="submission" date="2024-01" db="EMBL/GenBank/DDBJ databases">
        <title>The complete chloroplast genome sequence of Lithospermum erythrorhizon: insights into the phylogenetic relationship among Boraginaceae species and the maternal lineages of purple gromwells.</title>
        <authorList>
            <person name="Okada T."/>
            <person name="Watanabe K."/>
        </authorList>
    </citation>
    <scope>NUCLEOTIDE SEQUENCE [LARGE SCALE GENOMIC DNA]</scope>
</reference>
<evidence type="ECO:0000256" key="7">
    <source>
        <dbReference type="ARBA" id="ARBA00022723"/>
    </source>
</evidence>
<dbReference type="EMBL" id="BAABME010003352">
    <property type="protein sequence ID" value="GAA0158455.1"/>
    <property type="molecule type" value="Genomic_DNA"/>
</dbReference>
<evidence type="ECO:0000256" key="14">
    <source>
        <dbReference type="PROSITE-ProRule" id="PRU00175"/>
    </source>
</evidence>
<evidence type="ECO:0000256" key="9">
    <source>
        <dbReference type="ARBA" id="ARBA00022786"/>
    </source>
</evidence>
<organism evidence="18 19">
    <name type="scientific">Lithospermum erythrorhizon</name>
    <name type="common">Purple gromwell</name>
    <name type="synonym">Lithospermum officinale var. erythrorhizon</name>
    <dbReference type="NCBI Taxonomy" id="34254"/>
    <lineage>
        <taxon>Eukaryota</taxon>
        <taxon>Viridiplantae</taxon>
        <taxon>Streptophyta</taxon>
        <taxon>Embryophyta</taxon>
        <taxon>Tracheophyta</taxon>
        <taxon>Spermatophyta</taxon>
        <taxon>Magnoliopsida</taxon>
        <taxon>eudicotyledons</taxon>
        <taxon>Gunneridae</taxon>
        <taxon>Pentapetalae</taxon>
        <taxon>asterids</taxon>
        <taxon>lamiids</taxon>
        <taxon>Boraginales</taxon>
        <taxon>Boraginaceae</taxon>
        <taxon>Boraginoideae</taxon>
        <taxon>Lithospermeae</taxon>
        <taxon>Lithospermum</taxon>
    </lineage>
</organism>
<feature type="compositionally biased region" description="Basic and acidic residues" evidence="15">
    <location>
        <begin position="332"/>
        <end position="356"/>
    </location>
</feature>
<dbReference type="GO" id="GO:0008270">
    <property type="term" value="F:zinc ion binding"/>
    <property type="evidence" value="ECO:0007669"/>
    <property type="project" value="UniProtKB-KW"/>
</dbReference>
<keyword evidence="10" id="KW-0862">Zinc</keyword>
<feature type="transmembrane region" description="Helical" evidence="16">
    <location>
        <begin position="68"/>
        <end position="91"/>
    </location>
</feature>
<evidence type="ECO:0000313" key="18">
    <source>
        <dbReference type="EMBL" id="GAA0158455.1"/>
    </source>
</evidence>
<evidence type="ECO:0000256" key="5">
    <source>
        <dbReference type="ARBA" id="ARBA00022679"/>
    </source>
</evidence>
<keyword evidence="5" id="KW-0808">Transferase</keyword>